<protein>
    <submittedName>
        <fullName evidence="1">Uncharacterized protein</fullName>
    </submittedName>
</protein>
<gene>
    <name evidence="1" type="ORF">LCGC14_2025660</name>
</gene>
<proteinExistence type="predicted"/>
<dbReference type="EMBL" id="LAZR01023483">
    <property type="protein sequence ID" value="KKL78355.1"/>
    <property type="molecule type" value="Genomic_DNA"/>
</dbReference>
<evidence type="ECO:0000313" key="1">
    <source>
        <dbReference type="EMBL" id="KKL78355.1"/>
    </source>
</evidence>
<accession>A0A0F9H9L2</accession>
<feature type="non-terminal residue" evidence="1">
    <location>
        <position position="1"/>
    </location>
</feature>
<comment type="caution">
    <text evidence="1">The sequence shown here is derived from an EMBL/GenBank/DDBJ whole genome shotgun (WGS) entry which is preliminary data.</text>
</comment>
<sequence>VYQQRDNNGQPGAMSVMGARTHPEWALYSNQRGFGRLGLDYWPKLVPKRRRGGYTLFNSWLRSRAHPGAVNPPWLAYPGPDGPDTSVILENMREGMQEAEAVIGISEALEKHEAKLGPELAGRCRTLLADRYEYVVRYPRWSWQRVYYAVNHYRWRQLSRRTYALAGQVARKTK</sequence>
<organism evidence="1">
    <name type="scientific">marine sediment metagenome</name>
    <dbReference type="NCBI Taxonomy" id="412755"/>
    <lineage>
        <taxon>unclassified sequences</taxon>
        <taxon>metagenomes</taxon>
        <taxon>ecological metagenomes</taxon>
    </lineage>
</organism>
<dbReference type="AlphaFoldDB" id="A0A0F9H9L2"/>
<reference evidence="1" key="1">
    <citation type="journal article" date="2015" name="Nature">
        <title>Complex archaea that bridge the gap between prokaryotes and eukaryotes.</title>
        <authorList>
            <person name="Spang A."/>
            <person name="Saw J.H."/>
            <person name="Jorgensen S.L."/>
            <person name="Zaremba-Niedzwiedzka K."/>
            <person name="Martijn J."/>
            <person name="Lind A.E."/>
            <person name="van Eijk R."/>
            <person name="Schleper C."/>
            <person name="Guy L."/>
            <person name="Ettema T.J."/>
        </authorList>
    </citation>
    <scope>NUCLEOTIDE SEQUENCE</scope>
</reference>
<name>A0A0F9H9L2_9ZZZZ</name>